<evidence type="ECO:0000256" key="1">
    <source>
        <dbReference type="ARBA" id="ARBA00022598"/>
    </source>
</evidence>
<dbReference type="GO" id="GO:0050567">
    <property type="term" value="F:glutaminyl-tRNA synthase (glutamine-hydrolyzing) activity"/>
    <property type="evidence" value="ECO:0007669"/>
    <property type="project" value="UniProtKB-UniRule"/>
</dbReference>
<evidence type="ECO:0000256" key="3">
    <source>
        <dbReference type="ARBA" id="ARBA00022840"/>
    </source>
</evidence>
<evidence type="ECO:0000259" key="6">
    <source>
        <dbReference type="Pfam" id="PF01425"/>
    </source>
</evidence>
<dbReference type="InterPro" id="IPR023631">
    <property type="entry name" value="Amidase_dom"/>
</dbReference>
<evidence type="ECO:0000256" key="2">
    <source>
        <dbReference type="ARBA" id="ARBA00022741"/>
    </source>
</evidence>
<organism evidence="7 8">
    <name type="scientific">Candidatus Buchananbacteria bacterium RIFCSPHIGHO2_01_FULL_39_8</name>
    <dbReference type="NCBI Taxonomy" id="1797533"/>
    <lineage>
        <taxon>Bacteria</taxon>
        <taxon>Candidatus Buchananiibacteriota</taxon>
    </lineage>
</organism>
<dbReference type="InterPro" id="IPR000120">
    <property type="entry name" value="Amidase"/>
</dbReference>
<sequence length="486" mass="53094">MNLNELTISQAQQGLQKKEFSCVELTQACLDQIKKVDSKVKAYITVTEDLALKQAEELDKKGDFSRPLSGIPAGIKDIFCTKGIKTTAGSKILENYIPPFSATVIQKISNPIILGKLNMDEFACGSSTETSYFGQTKNPWDLERVPGGSSGGSAAAVVADECIYSLGTDTGGSIRQPASLCGIVGLKPSYGRVSRYGVIAMASSLDQVGPLTKTVEDAAIILSQIAGLDQLDSTTVSQEVPNYAANLSQEIKGLKVGIPQEYFSQGLDPEVEKVVKVAVKKLEDLGAKIVEISLPYSKYALAVYYIIMPSELSANLERYDGVKYGISVKAEKLLDNYLQTRRDGFGPEIRRRIMLGTYSLSSGYYDAYYLQAQKVRTLVKQDFEKVFEKVDCIITPTSPTVAFKLGEKTQDPLTMYLSDIYTVSVNIAGLPGISIPCGFAKPKDGEVEMPVSLQIIGKQFAESIILQVAYNYEQATEWCQRKPVIE</sequence>
<dbReference type="GO" id="GO:0030956">
    <property type="term" value="C:glutamyl-tRNA(Gln) amidotransferase complex"/>
    <property type="evidence" value="ECO:0007669"/>
    <property type="project" value="InterPro"/>
</dbReference>
<accession>A0A1G1Y040</accession>
<dbReference type="EC" id="6.3.5.7" evidence="5"/>
<dbReference type="NCBIfam" id="TIGR00132">
    <property type="entry name" value="gatA"/>
    <property type="match status" value="1"/>
</dbReference>
<keyword evidence="2 5" id="KW-0547">Nucleotide-binding</keyword>
<protein>
    <recommendedName>
        <fullName evidence="5">Glutamyl-tRNA(Gln) amidotransferase subunit A</fullName>
        <shortName evidence="5">Glu-ADT subunit A</shortName>
        <ecNumber evidence="5">6.3.5.7</ecNumber>
    </recommendedName>
</protein>
<reference evidence="7 8" key="1">
    <citation type="journal article" date="2016" name="Nat. Commun.">
        <title>Thousands of microbial genomes shed light on interconnected biogeochemical processes in an aquifer system.</title>
        <authorList>
            <person name="Anantharaman K."/>
            <person name="Brown C.T."/>
            <person name="Hug L.A."/>
            <person name="Sharon I."/>
            <person name="Castelle C.J."/>
            <person name="Probst A.J."/>
            <person name="Thomas B.C."/>
            <person name="Singh A."/>
            <person name="Wilkins M.J."/>
            <person name="Karaoz U."/>
            <person name="Brodie E.L."/>
            <person name="Williams K.H."/>
            <person name="Hubbard S.S."/>
            <person name="Banfield J.F."/>
        </authorList>
    </citation>
    <scope>NUCLEOTIDE SEQUENCE [LARGE SCALE GENOMIC DNA]</scope>
</reference>
<evidence type="ECO:0000313" key="8">
    <source>
        <dbReference type="Proteomes" id="UP000176241"/>
    </source>
</evidence>
<dbReference type="GO" id="GO:0005524">
    <property type="term" value="F:ATP binding"/>
    <property type="evidence" value="ECO:0007669"/>
    <property type="project" value="UniProtKB-KW"/>
</dbReference>
<evidence type="ECO:0000256" key="5">
    <source>
        <dbReference type="HAMAP-Rule" id="MF_00120"/>
    </source>
</evidence>
<keyword evidence="4 5" id="KW-0648">Protein biosynthesis</keyword>
<dbReference type="InterPro" id="IPR036928">
    <property type="entry name" value="AS_sf"/>
</dbReference>
<dbReference type="Proteomes" id="UP000176241">
    <property type="component" value="Unassembled WGS sequence"/>
</dbReference>
<comment type="caution">
    <text evidence="7">The sequence shown here is derived from an EMBL/GenBank/DDBJ whole genome shotgun (WGS) entry which is preliminary data.</text>
</comment>
<gene>
    <name evidence="5 7" type="primary">gatA</name>
    <name evidence="7" type="ORF">A2731_02050</name>
</gene>
<dbReference type="InterPro" id="IPR004412">
    <property type="entry name" value="GatA"/>
</dbReference>
<dbReference type="SUPFAM" id="SSF75304">
    <property type="entry name" value="Amidase signature (AS) enzymes"/>
    <property type="match status" value="1"/>
</dbReference>
<evidence type="ECO:0000256" key="4">
    <source>
        <dbReference type="ARBA" id="ARBA00022917"/>
    </source>
</evidence>
<comment type="function">
    <text evidence="5">Allows the formation of correctly charged Gln-tRNA(Gln) through the transamidation of misacylated Glu-tRNA(Gln) in organisms which lack glutaminyl-tRNA synthetase. The reaction takes place in the presence of glutamine and ATP through an activated gamma-phospho-Glu-tRNA(Gln).</text>
</comment>
<dbReference type="PANTHER" id="PTHR11895">
    <property type="entry name" value="TRANSAMIDASE"/>
    <property type="match status" value="1"/>
</dbReference>
<dbReference type="EMBL" id="MHIC01000011">
    <property type="protein sequence ID" value="OGY45699.1"/>
    <property type="molecule type" value="Genomic_DNA"/>
</dbReference>
<dbReference type="HAMAP" id="MF_00120">
    <property type="entry name" value="GatA"/>
    <property type="match status" value="1"/>
</dbReference>
<feature type="domain" description="Amidase" evidence="6">
    <location>
        <begin position="24"/>
        <end position="465"/>
    </location>
</feature>
<feature type="active site" description="Charge relay system" evidence="5">
    <location>
        <position position="149"/>
    </location>
</feature>
<dbReference type="STRING" id="1797533.A2731_02050"/>
<feature type="active site" description="Charge relay system" evidence="5">
    <location>
        <position position="76"/>
    </location>
</feature>
<proteinExistence type="inferred from homology"/>
<dbReference type="Gene3D" id="3.90.1300.10">
    <property type="entry name" value="Amidase signature (AS) domain"/>
    <property type="match status" value="1"/>
</dbReference>
<keyword evidence="7" id="KW-0808">Transferase</keyword>
<dbReference type="GO" id="GO:0006412">
    <property type="term" value="P:translation"/>
    <property type="evidence" value="ECO:0007669"/>
    <property type="project" value="UniProtKB-UniRule"/>
</dbReference>
<feature type="active site" description="Acyl-ester intermediate" evidence="5">
    <location>
        <position position="173"/>
    </location>
</feature>
<comment type="similarity">
    <text evidence="5">Belongs to the amidase family. GatA subfamily.</text>
</comment>
<comment type="catalytic activity">
    <reaction evidence="5">
        <text>L-glutamyl-tRNA(Gln) + L-glutamine + ATP + H2O = L-glutaminyl-tRNA(Gln) + L-glutamate + ADP + phosphate + H(+)</text>
        <dbReference type="Rhea" id="RHEA:17521"/>
        <dbReference type="Rhea" id="RHEA-COMP:9681"/>
        <dbReference type="Rhea" id="RHEA-COMP:9684"/>
        <dbReference type="ChEBI" id="CHEBI:15377"/>
        <dbReference type="ChEBI" id="CHEBI:15378"/>
        <dbReference type="ChEBI" id="CHEBI:29985"/>
        <dbReference type="ChEBI" id="CHEBI:30616"/>
        <dbReference type="ChEBI" id="CHEBI:43474"/>
        <dbReference type="ChEBI" id="CHEBI:58359"/>
        <dbReference type="ChEBI" id="CHEBI:78520"/>
        <dbReference type="ChEBI" id="CHEBI:78521"/>
        <dbReference type="ChEBI" id="CHEBI:456216"/>
        <dbReference type="EC" id="6.3.5.7"/>
    </reaction>
</comment>
<dbReference type="Pfam" id="PF01425">
    <property type="entry name" value="Amidase"/>
    <property type="match status" value="1"/>
</dbReference>
<name>A0A1G1Y040_9BACT</name>
<dbReference type="GO" id="GO:0016740">
    <property type="term" value="F:transferase activity"/>
    <property type="evidence" value="ECO:0007669"/>
    <property type="project" value="UniProtKB-KW"/>
</dbReference>
<keyword evidence="3 5" id="KW-0067">ATP-binding</keyword>
<comment type="subunit">
    <text evidence="5">Heterotrimer of A, B and C subunits.</text>
</comment>
<dbReference type="PANTHER" id="PTHR11895:SF151">
    <property type="entry name" value="GLUTAMYL-TRNA(GLN) AMIDOTRANSFERASE SUBUNIT A"/>
    <property type="match status" value="1"/>
</dbReference>
<evidence type="ECO:0000313" key="7">
    <source>
        <dbReference type="EMBL" id="OGY45699.1"/>
    </source>
</evidence>
<keyword evidence="1 5" id="KW-0436">Ligase</keyword>
<dbReference type="AlphaFoldDB" id="A0A1G1Y040"/>